<dbReference type="PANTHER" id="PTHR30126">
    <property type="entry name" value="HTH-TYPE TRANSCRIPTIONAL REGULATOR"/>
    <property type="match status" value="1"/>
</dbReference>
<dbReference type="SUPFAM" id="SSF46785">
    <property type="entry name" value="Winged helix' DNA-binding domain"/>
    <property type="match status" value="1"/>
</dbReference>
<dbReference type="eggNOG" id="COG0583">
    <property type="taxonomic scope" value="Bacteria"/>
</dbReference>
<comment type="similarity">
    <text evidence="1">Belongs to the LysR transcriptional regulatory family.</text>
</comment>
<evidence type="ECO:0000259" key="5">
    <source>
        <dbReference type="PROSITE" id="PS50931"/>
    </source>
</evidence>
<comment type="caution">
    <text evidence="6">The sequence shown here is derived from an EMBL/GenBank/DDBJ whole genome shotgun (WGS) entry which is preliminary data.</text>
</comment>
<proteinExistence type="inferred from homology"/>
<dbReference type="Pfam" id="PF00126">
    <property type="entry name" value="HTH_1"/>
    <property type="match status" value="1"/>
</dbReference>
<dbReference type="OrthoDB" id="155872at2"/>
<reference evidence="6 7" key="1">
    <citation type="journal article" date="2013" name="Genome Announc.">
        <title>Draft Genome Sequence of Methylophaga lonarensis MPLT, a Haloalkaliphilic (Non-Methane-Utilizing) Methylotroph.</title>
        <authorList>
            <person name="Shetty S.A."/>
            <person name="Marathe N.P."/>
            <person name="Munot H."/>
            <person name="Antony C.P."/>
            <person name="Dhotre D.P."/>
            <person name="Murrell J.C."/>
            <person name="Shouche Y.S."/>
        </authorList>
    </citation>
    <scope>NUCLEOTIDE SEQUENCE [LARGE SCALE GENOMIC DNA]</scope>
    <source>
        <strain evidence="6 7">MPL</strain>
    </source>
</reference>
<evidence type="ECO:0000313" key="6">
    <source>
        <dbReference type="EMBL" id="EMR12554.1"/>
    </source>
</evidence>
<dbReference type="AlphaFoldDB" id="M7PQ11"/>
<dbReference type="Gene3D" id="3.40.190.10">
    <property type="entry name" value="Periplasmic binding protein-like II"/>
    <property type="match status" value="1"/>
</dbReference>
<keyword evidence="2" id="KW-0805">Transcription regulation</keyword>
<evidence type="ECO:0000256" key="3">
    <source>
        <dbReference type="ARBA" id="ARBA00023125"/>
    </source>
</evidence>
<dbReference type="EMBL" id="APHR01000052">
    <property type="protein sequence ID" value="EMR12554.1"/>
    <property type="molecule type" value="Genomic_DNA"/>
</dbReference>
<dbReference type="PATRIC" id="fig|1286106.3.peg.1930"/>
<dbReference type="GO" id="GO:0000976">
    <property type="term" value="F:transcription cis-regulatory region binding"/>
    <property type="evidence" value="ECO:0007669"/>
    <property type="project" value="TreeGrafter"/>
</dbReference>
<evidence type="ECO:0000313" key="7">
    <source>
        <dbReference type="Proteomes" id="UP000012019"/>
    </source>
</evidence>
<sequence>MSEVDLRIIEALADNGSLTAAANALHLTQPALSHQIRYLEQKLELQLWQREGRKLRLTNGGKLLLQIARQVLPVLEQGEQTLRAYASGKQGILRLGVECHPCYQWLKGLLADYLQQLPAMDVDIVHQFQFSGIEGLVNHHIDVLVTPDKLHHTGVHFEPVFDYELVLLLPENHSLAGRAFVEAEFLQKELLLTFPVSHERLDVFSQFLWPANIQPETKAMQSLDIMVQMVLLGRGVTVLPDWLATELSRQSKLTWVRLGSTGVPKTLFAAIREDEVAIPYMQTFVELAKQHRKV</sequence>
<dbReference type="InterPro" id="IPR000847">
    <property type="entry name" value="LysR_HTH_N"/>
</dbReference>
<dbReference type="Gene3D" id="1.10.10.10">
    <property type="entry name" value="Winged helix-like DNA-binding domain superfamily/Winged helix DNA-binding domain"/>
    <property type="match status" value="1"/>
</dbReference>
<dbReference type="Pfam" id="PF03466">
    <property type="entry name" value="LysR_substrate"/>
    <property type="match status" value="1"/>
</dbReference>
<evidence type="ECO:0000256" key="4">
    <source>
        <dbReference type="ARBA" id="ARBA00023163"/>
    </source>
</evidence>
<accession>M7PQ11</accession>
<dbReference type="RefSeq" id="WP_009726897.1">
    <property type="nucleotide sequence ID" value="NZ_APHR01000052.1"/>
</dbReference>
<feature type="domain" description="HTH lysR-type" evidence="5">
    <location>
        <begin position="1"/>
        <end position="58"/>
    </location>
</feature>
<dbReference type="PRINTS" id="PR00039">
    <property type="entry name" value="HTHLYSR"/>
</dbReference>
<dbReference type="PANTHER" id="PTHR30126:SF25">
    <property type="entry name" value="HTH-TYPE TRANSCRIPTIONAL REGULATOR METR"/>
    <property type="match status" value="1"/>
</dbReference>
<dbReference type="InterPro" id="IPR036388">
    <property type="entry name" value="WH-like_DNA-bd_sf"/>
</dbReference>
<keyword evidence="4" id="KW-0804">Transcription</keyword>
<dbReference type="InterPro" id="IPR036390">
    <property type="entry name" value="WH_DNA-bd_sf"/>
</dbReference>
<keyword evidence="3" id="KW-0238">DNA-binding</keyword>
<organism evidence="6 7">
    <name type="scientific">Methylophaga lonarensis MPL</name>
    <dbReference type="NCBI Taxonomy" id="1286106"/>
    <lineage>
        <taxon>Bacteria</taxon>
        <taxon>Pseudomonadati</taxon>
        <taxon>Pseudomonadota</taxon>
        <taxon>Gammaproteobacteria</taxon>
        <taxon>Thiotrichales</taxon>
        <taxon>Piscirickettsiaceae</taxon>
        <taxon>Methylophaga</taxon>
    </lineage>
</organism>
<dbReference type="InterPro" id="IPR005119">
    <property type="entry name" value="LysR_subst-bd"/>
</dbReference>
<dbReference type="FunFam" id="1.10.10.10:FF:000001">
    <property type="entry name" value="LysR family transcriptional regulator"/>
    <property type="match status" value="1"/>
</dbReference>
<dbReference type="Proteomes" id="UP000012019">
    <property type="component" value="Unassembled WGS sequence"/>
</dbReference>
<protein>
    <submittedName>
        <fullName evidence="6">Transcriptional activator MetR</fullName>
    </submittedName>
</protein>
<keyword evidence="7" id="KW-1185">Reference proteome</keyword>
<dbReference type="STRING" id="1286106.MPL1_09637"/>
<gene>
    <name evidence="6" type="ORF">MPL1_09637</name>
</gene>
<evidence type="ECO:0000256" key="1">
    <source>
        <dbReference type="ARBA" id="ARBA00009437"/>
    </source>
</evidence>
<dbReference type="SUPFAM" id="SSF53850">
    <property type="entry name" value="Periplasmic binding protein-like II"/>
    <property type="match status" value="1"/>
</dbReference>
<name>M7PQ11_9GAMM</name>
<evidence type="ECO:0000256" key="2">
    <source>
        <dbReference type="ARBA" id="ARBA00023015"/>
    </source>
</evidence>
<dbReference type="PROSITE" id="PS50931">
    <property type="entry name" value="HTH_LYSR"/>
    <property type="match status" value="1"/>
</dbReference>
<dbReference type="GO" id="GO:0003700">
    <property type="term" value="F:DNA-binding transcription factor activity"/>
    <property type="evidence" value="ECO:0007669"/>
    <property type="project" value="InterPro"/>
</dbReference>